<dbReference type="EMBL" id="AOMB01000005">
    <property type="protein sequence ID" value="EMA41388.1"/>
    <property type="molecule type" value="Genomic_DNA"/>
</dbReference>
<gene>
    <name evidence="3" type="ORF">C447_01000</name>
</gene>
<dbReference type="InterPro" id="IPR001173">
    <property type="entry name" value="Glyco_trans_2-like"/>
</dbReference>
<keyword evidence="4" id="KW-1185">Reference proteome</keyword>
<dbReference type="PATRIC" id="fig|1132509.6.peg.239"/>
<dbReference type="Pfam" id="PF00535">
    <property type="entry name" value="Glycos_transf_2"/>
    <property type="match status" value="1"/>
</dbReference>
<dbReference type="InterPro" id="IPR050834">
    <property type="entry name" value="Glycosyltransf_2"/>
</dbReference>
<sequence>MPSSSRHAADPPRLSVVVPVYNDPGGIRTTLESLVAQTYPTARYEVVVVDNGSDDTTPAVVREYCERYPELVTLLIEDEIQSSYAARNRGIEHVRGSLVSFIDADMTVEPTWAESVVASAEANDWDYMGCDIETYVVGDDSLTATYDRALGFTVQRYLEEAHFTVTACLTVRRSVFEHVGGFDSRLISGGDGEFGQRVHDAGLTQYFEPDITVYHPARTTLGAWLRKQFRVGRGSIQRRRYHPERSGSSHPLDPRKFLPLRPREFYGRLSNAMTPTARETVGLYGVGYLSKLARAAGGFYEQYLHE</sequence>
<organism evidence="3 4">
    <name type="scientific">Halococcus hamelinensis 100A6</name>
    <dbReference type="NCBI Taxonomy" id="1132509"/>
    <lineage>
        <taxon>Archaea</taxon>
        <taxon>Methanobacteriati</taxon>
        <taxon>Methanobacteriota</taxon>
        <taxon>Stenosarchaea group</taxon>
        <taxon>Halobacteria</taxon>
        <taxon>Halobacteriales</taxon>
        <taxon>Halococcaceae</taxon>
        <taxon>Halococcus</taxon>
    </lineage>
</organism>
<dbReference type="OrthoDB" id="46222at2157"/>
<feature type="region of interest" description="Disordered" evidence="1">
    <location>
        <begin position="236"/>
        <end position="256"/>
    </location>
</feature>
<keyword evidence="3" id="KW-0808">Transferase</keyword>
<reference evidence="3 4" key="1">
    <citation type="journal article" date="2014" name="PLoS Genet.">
        <title>Phylogenetically driven sequencing of extremely halophilic archaea reveals strategies for static and dynamic osmo-response.</title>
        <authorList>
            <person name="Becker E.A."/>
            <person name="Seitzer P.M."/>
            <person name="Tritt A."/>
            <person name="Larsen D."/>
            <person name="Krusor M."/>
            <person name="Yao A.I."/>
            <person name="Wu D."/>
            <person name="Madern D."/>
            <person name="Eisen J.A."/>
            <person name="Darling A.E."/>
            <person name="Facciotti M.T."/>
        </authorList>
    </citation>
    <scope>NUCLEOTIDE SEQUENCE [LARGE SCALE GENOMIC DNA]</scope>
    <source>
        <strain evidence="3 4">100A6</strain>
    </source>
</reference>
<accession>M0M7N2</accession>
<evidence type="ECO:0000256" key="1">
    <source>
        <dbReference type="SAM" id="MobiDB-lite"/>
    </source>
</evidence>
<feature type="domain" description="Glycosyltransferase 2-like" evidence="2">
    <location>
        <begin position="15"/>
        <end position="179"/>
    </location>
</feature>
<dbReference type="eggNOG" id="arCOG01385">
    <property type="taxonomic scope" value="Archaea"/>
</dbReference>
<evidence type="ECO:0000259" key="2">
    <source>
        <dbReference type="Pfam" id="PF00535"/>
    </source>
</evidence>
<dbReference type="RefSeq" id="WP_007689976.1">
    <property type="nucleotide sequence ID" value="NZ_AJRK01000451.1"/>
</dbReference>
<dbReference type="PANTHER" id="PTHR43685:SF2">
    <property type="entry name" value="GLYCOSYLTRANSFERASE 2-LIKE DOMAIN-CONTAINING PROTEIN"/>
    <property type="match status" value="1"/>
</dbReference>
<dbReference type="Proteomes" id="UP000011566">
    <property type="component" value="Unassembled WGS sequence"/>
</dbReference>
<proteinExistence type="predicted"/>
<dbReference type="InterPro" id="IPR029044">
    <property type="entry name" value="Nucleotide-diphossugar_trans"/>
</dbReference>
<dbReference type="SUPFAM" id="SSF53448">
    <property type="entry name" value="Nucleotide-diphospho-sugar transferases"/>
    <property type="match status" value="1"/>
</dbReference>
<protein>
    <submittedName>
        <fullName evidence="3">Glycosyltransferase AglI</fullName>
    </submittedName>
</protein>
<dbReference type="GO" id="GO:0016740">
    <property type="term" value="F:transferase activity"/>
    <property type="evidence" value="ECO:0007669"/>
    <property type="project" value="UniProtKB-KW"/>
</dbReference>
<dbReference type="Gene3D" id="3.90.550.10">
    <property type="entry name" value="Spore Coat Polysaccharide Biosynthesis Protein SpsA, Chain A"/>
    <property type="match status" value="1"/>
</dbReference>
<comment type="caution">
    <text evidence="3">The sequence shown here is derived from an EMBL/GenBank/DDBJ whole genome shotgun (WGS) entry which is preliminary data.</text>
</comment>
<dbReference type="PANTHER" id="PTHR43685">
    <property type="entry name" value="GLYCOSYLTRANSFERASE"/>
    <property type="match status" value="1"/>
</dbReference>
<feature type="compositionally biased region" description="Basic and acidic residues" evidence="1">
    <location>
        <begin position="243"/>
        <end position="256"/>
    </location>
</feature>
<dbReference type="AlphaFoldDB" id="M0M7N2"/>
<evidence type="ECO:0000313" key="3">
    <source>
        <dbReference type="EMBL" id="EMA41388.1"/>
    </source>
</evidence>
<evidence type="ECO:0000313" key="4">
    <source>
        <dbReference type="Proteomes" id="UP000011566"/>
    </source>
</evidence>
<name>M0M7N2_9EURY</name>